<proteinExistence type="predicted"/>
<dbReference type="Gene3D" id="2.40.128.520">
    <property type="match status" value="1"/>
</dbReference>
<evidence type="ECO:0000313" key="3">
    <source>
        <dbReference type="EMBL" id="GBR46817.1"/>
    </source>
</evidence>
<name>A0ABQ0QJ97_9PROT</name>
<reference evidence="3" key="1">
    <citation type="submission" date="2013-04" db="EMBL/GenBank/DDBJ databases">
        <title>The genome sequencing project of 58 acetic acid bacteria.</title>
        <authorList>
            <person name="Okamoto-Kainuma A."/>
            <person name="Ishikawa M."/>
            <person name="Umino S."/>
            <person name="Koizumi Y."/>
            <person name="Shiwa Y."/>
            <person name="Yoshikawa H."/>
            <person name="Matsutani M."/>
            <person name="Matsushita K."/>
        </authorList>
    </citation>
    <scope>NUCLEOTIDE SEQUENCE</scope>
    <source>
        <strain evidence="3">NBRC 106556</strain>
    </source>
</reference>
<accession>A0ABQ0QJ97</accession>
<evidence type="ECO:0000313" key="4">
    <source>
        <dbReference type="Proteomes" id="UP001062443"/>
    </source>
</evidence>
<dbReference type="RefSeq" id="WP_068171644.1">
    <property type="nucleotide sequence ID" value="NZ_BAQB01000017.1"/>
</dbReference>
<feature type="signal peptide" evidence="1">
    <location>
        <begin position="1"/>
        <end position="27"/>
    </location>
</feature>
<keyword evidence="4" id="KW-1185">Reference proteome</keyword>
<organism evidence="3 4">
    <name type="scientific">Neokomagataea tanensis NBRC 106556</name>
    <dbReference type="NCBI Taxonomy" id="1223519"/>
    <lineage>
        <taxon>Bacteria</taxon>
        <taxon>Pseudomonadati</taxon>
        <taxon>Pseudomonadota</taxon>
        <taxon>Alphaproteobacteria</taxon>
        <taxon>Acetobacterales</taxon>
        <taxon>Acetobacteraceae</taxon>
        <taxon>Neokomagataea</taxon>
    </lineage>
</organism>
<dbReference type="EMBL" id="BAQB01000017">
    <property type="protein sequence ID" value="GBR46817.1"/>
    <property type="molecule type" value="Genomic_DNA"/>
</dbReference>
<feature type="chain" id="PRO_5045472402" description="DUF2147 domain-containing protein" evidence="1">
    <location>
        <begin position="28"/>
        <end position="154"/>
    </location>
</feature>
<dbReference type="InterPro" id="IPR019223">
    <property type="entry name" value="DUF2147"/>
</dbReference>
<dbReference type="Pfam" id="PF09917">
    <property type="entry name" value="DUF2147"/>
    <property type="match status" value="1"/>
</dbReference>
<protein>
    <recommendedName>
        <fullName evidence="2">DUF2147 domain-containing protein</fullName>
    </recommendedName>
</protein>
<dbReference type="PANTHER" id="PTHR36919">
    <property type="entry name" value="BLR1215 PROTEIN"/>
    <property type="match status" value="1"/>
</dbReference>
<gene>
    <name evidence="3" type="ORF">AA106556_1241</name>
</gene>
<sequence>MLKRFFTHSCAALALCCATLFYAPAYAADEGSPVGFWQSTDEHTNTPKAIIQIYKNADGSLSGKIVKKLVPAGGDTCGNCKGPLHNAPFVGLPILSDMKAVKNTWEGGSIIDPANGQTYHCHMQLFHDKMLEVRGYVGMPMFGRSQIWKRVSAP</sequence>
<dbReference type="PANTHER" id="PTHR36919:SF3">
    <property type="entry name" value="BLL5882 PROTEIN"/>
    <property type="match status" value="1"/>
</dbReference>
<feature type="domain" description="DUF2147" evidence="2">
    <location>
        <begin position="35"/>
        <end position="150"/>
    </location>
</feature>
<dbReference type="Proteomes" id="UP001062443">
    <property type="component" value="Unassembled WGS sequence"/>
</dbReference>
<keyword evidence="1" id="KW-0732">Signal</keyword>
<comment type="caution">
    <text evidence="3">The sequence shown here is derived from an EMBL/GenBank/DDBJ whole genome shotgun (WGS) entry which is preliminary data.</text>
</comment>
<evidence type="ECO:0000256" key="1">
    <source>
        <dbReference type="SAM" id="SignalP"/>
    </source>
</evidence>
<evidence type="ECO:0000259" key="2">
    <source>
        <dbReference type="Pfam" id="PF09917"/>
    </source>
</evidence>